<accession>A0ACD4VQ13</accession>
<organism evidence="1 2">
    <name type="scientific">Brevundimonas nasdae</name>
    <dbReference type="NCBI Taxonomy" id="172043"/>
    <lineage>
        <taxon>Bacteria</taxon>
        <taxon>Pseudomonadati</taxon>
        <taxon>Pseudomonadota</taxon>
        <taxon>Alphaproteobacteria</taxon>
        <taxon>Caulobacterales</taxon>
        <taxon>Caulobacteraceae</taxon>
        <taxon>Brevundimonas</taxon>
    </lineage>
</organism>
<name>A0ACD4VQ13_9CAUL</name>
<dbReference type="EMBL" id="CP119180">
    <property type="protein sequence ID" value="WOB79633.1"/>
    <property type="molecule type" value="Genomic_DNA"/>
</dbReference>
<dbReference type="Proteomes" id="UP001302493">
    <property type="component" value="Chromosome"/>
</dbReference>
<gene>
    <name evidence="1" type="ORF">PZA08_05550</name>
</gene>
<protein>
    <submittedName>
        <fullName evidence="1">Uncharacterized protein</fullName>
    </submittedName>
</protein>
<evidence type="ECO:0000313" key="1">
    <source>
        <dbReference type="EMBL" id="WOB79633.1"/>
    </source>
</evidence>
<keyword evidence="2" id="KW-1185">Reference proteome</keyword>
<sequence length="127" mass="13999">MAKYKPIDCGPLAVGVVNDAMGWTLRPGLVHFSASAQEHAEDRHPADYALCIRHIGQILQAPDWVGQGPKDREGFVMVRRIAVAKAILLVAIKLKPDAQGRYVVASTYRVSQHDLEGRVAKGYWLPV</sequence>
<evidence type="ECO:0000313" key="2">
    <source>
        <dbReference type="Proteomes" id="UP001302493"/>
    </source>
</evidence>
<reference evidence="1" key="1">
    <citation type="submission" date="2023-03" db="EMBL/GenBank/DDBJ databases">
        <title>Genome sequence of Brevundimonas nasdae SJTX8.</title>
        <authorList>
            <person name="Liang R."/>
        </authorList>
    </citation>
    <scope>NUCLEOTIDE SEQUENCE</scope>
    <source>
        <strain evidence="1">X8</strain>
    </source>
</reference>
<proteinExistence type="predicted"/>